<dbReference type="PANTHER" id="PTHR44051:SF9">
    <property type="entry name" value="GLUTATHIONE S-TRANSFERASE 1"/>
    <property type="match status" value="1"/>
</dbReference>
<evidence type="ECO:0000313" key="2">
    <source>
        <dbReference type="EMBL" id="RAI42516.1"/>
    </source>
</evidence>
<feature type="domain" description="GST N-terminal" evidence="1">
    <location>
        <begin position="18"/>
        <end position="104"/>
    </location>
</feature>
<keyword evidence="3" id="KW-1185">Reference proteome</keyword>
<dbReference type="PROSITE" id="PS50404">
    <property type="entry name" value="GST_NTER"/>
    <property type="match status" value="1"/>
</dbReference>
<dbReference type="Proteomes" id="UP000249130">
    <property type="component" value="Unassembled WGS sequence"/>
</dbReference>
<reference evidence="2 3" key="1">
    <citation type="submission" date="2017-07" db="EMBL/GenBank/DDBJ databases">
        <title>Draft Genome Sequences of Select Purple Nonsulfur Bacteria.</title>
        <authorList>
            <person name="Lasarre B."/>
            <person name="Mckinlay J.B."/>
        </authorList>
    </citation>
    <scope>NUCLEOTIDE SEQUENCE [LARGE SCALE GENOMIC DNA]</scope>
    <source>
        <strain evidence="2 3">DSM 5909</strain>
    </source>
</reference>
<dbReference type="SFLD" id="SFLDS00019">
    <property type="entry name" value="Glutathione_Transferase_(cytos"/>
    <property type="match status" value="1"/>
</dbReference>
<evidence type="ECO:0000313" key="3">
    <source>
        <dbReference type="Proteomes" id="UP000249130"/>
    </source>
</evidence>
<name>A0A327KWP2_9BRAD</name>
<sequence length="233" mass="25697">MSLARSAAARRGPARHEESMLTIYHLYRSRSERLLFLAHLLGVPHRVVAYHRDPQTFLAPASLTAVHPLGSSPVLEDATESGPLVIAESGASMLYMTETYGNGRLLPPPGTTARQSCLEWVHFNEGTLMAWLVTLMMLGKAGVIESATGKFALSRIERYVTHLDRAVRDTPFLCGQEITVADVTTAFTLDFLGNITFPGLFRIPALDWATALTAYAARLRDAPGYAYSQRRDF</sequence>
<dbReference type="CDD" id="cd03046">
    <property type="entry name" value="GST_N_GTT1_like"/>
    <property type="match status" value="1"/>
</dbReference>
<dbReference type="EMBL" id="NPEX01000147">
    <property type="protein sequence ID" value="RAI42516.1"/>
    <property type="molecule type" value="Genomic_DNA"/>
</dbReference>
<dbReference type="InterPro" id="IPR040079">
    <property type="entry name" value="Glutathione_S-Trfase"/>
</dbReference>
<proteinExistence type="predicted"/>
<dbReference type="Gene3D" id="3.40.30.10">
    <property type="entry name" value="Glutaredoxin"/>
    <property type="match status" value="1"/>
</dbReference>
<accession>A0A327KWP2</accession>
<dbReference type="Pfam" id="PF13409">
    <property type="entry name" value="GST_N_2"/>
    <property type="match status" value="1"/>
</dbReference>
<dbReference type="SUPFAM" id="SSF47616">
    <property type="entry name" value="GST C-terminal domain-like"/>
    <property type="match status" value="1"/>
</dbReference>
<dbReference type="PANTHER" id="PTHR44051">
    <property type="entry name" value="GLUTATHIONE S-TRANSFERASE-RELATED"/>
    <property type="match status" value="1"/>
</dbReference>
<dbReference type="AlphaFoldDB" id="A0A327KWP2"/>
<dbReference type="SUPFAM" id="SSF52833">
    <property type="entry name" value="Thioredoxin-like"/>
    <property type="match status" value="1"/>
</dbReference>
<dbReference type="Gene3D" id="1.20.1050.10">
    <property type="match status" value="1"/>
</dbReference>
<dbReference type="InterPro" id="IPR004045">
    <property type="entry name" value="Glutathione_S-Trfase_N"/>
</dbReference>
<protein>
    <recommendedName>
        <fullName evidence="1">GST N-terminal domain-containing protein</fullName>
    </recommendedName>
</protein>
<dbReference type="OrthoDB" id="9810080at2"/>
<gene>
    <name evidence="2" type="ORF">CH341_19145</name>
</gene>
<dbReference type="InterPro" id="IPR036249">
    <property type="entry name" value="Thioredoxin-like_sf"/>
</dbReference>
<dbReference type="Pfam" id="PF13410">
    <property type="entry name" value="GST_C_2"/>
    <property type="match status" value="1"/>
</dbReference>
<dbReference type="SFLD" id="SFLDG00358">
    <property type="entry name" value="Main_(cytGST)"/>
    <property type="match status" value="1"/>
</dbReference>
<dbReference type="InterPro" id="IPR036282">
    <property type="entry name" value="Glutathione-S-Trfase_C_sf"/>
</dbReference>
<evidence type="ECO:0000259" key="1">
    <source>
        <dbReference type="PROSITE" id="PS50404"/>
    </source>
</evidence>
<comment type="caution">
    <text evidence="2">The sequence shown here is derived from an EMBL/GenBank/DDBJ whole genome shotgun (WGS) entry which is preliminary data.</text>
</comment>
<organism evidence="2 3">
    <name type="scientific">Rhodoplanes roseus</name>
    <dbReference type="NCBI Taxonomy" id="29409"/>
    <lineage>
        <taxon>Bacteria</taxon>
        <taxon>Pseudomonadati</taxon>
        <taxon>Pseudomonadota</taxon>
        <taxon>Alphaproteobacteria</taxon>
        <taxon>Hyphomicrobiales</taxon>
        <taxon>Nitrobacteraceae</taxon>
        <taxon>Rhodoplanes</taxon>
    </lineage>
</organism>